<dbReference type="Proteomes" id="UP000824219">
    <property type="component" value="Linkage Group LG06"/>
</dbReference>
<dbReference type="OrthoDB" id="8439544at2759"/>
<comment type="caution">
    <text evidence="9">The sequence shown here is derived from an EMBL/GenBank/DDBJ whole genome shotgun (WGS) entry which is preliminary data.</text>
</comment>
<dbReference type="InterPro" id="IPR013106">
    <property type="entry name" value="Ig_V-set"/>
</dbReference>
<dbReference type="InterPro" id="IPR013783">
    <property type="entry name" value="Ig-like_fold"/>
</dbReference>
<name>A0A9D3P0Q2_9TELE</name>
<sequence length="203" mass="23289">MMKFHKYAIVIFSLFLPIEGVNVTERSVQEGETFIFHLTNEESDISSVEWKQMDRNKLLALISLDNANKTFIFSKGNRVHFMQNGSIIIRDVKREDTGNYTCKIIFKNNKIETYIISLSLYSENTEQSPTRSSTATKSDAQTLYIVLIPVIGGLLLLGSVIVIVVKCRRKHCNQDQHIYANTSHKCKGNRKTRQKKARSDQKQ</sequence>
<reference evidence="9 10" key="1">
    <citation type="submission" date="2021-06" db="EMBL/GenBank/DDBJ databases">
        <title>Chromosome-level genome assembly of the red-tail catfish (Hemibagrus wyckioides).</title>
        <authorList>
            <person name="Shao F."/>
        </authorList>
    </citation>
    <scope>NUCLEOTIDE SEQUENCE [LARGE SCALE GENOMIC DNA]</scope>
    <source>
        <strain evidence="9">EC202008001</strain>
        <tissue evidence="9">Blood</tissue>
    </source>
</reference>
<dbReference type="PANTHER" id="PTHR12080">
    <property type="entry name" value="SIGNALING LYMPHOCYTIC ACTIVATION MOLECULE"/>
    <property type="match status" value="1"/>
</dbReference>
<dbReference type="PANTHER" id="PTHR12080:SF48">
    <property type="entry name" value="IMMUNOGLOBULIN SUBTYPE DOMAIN-CONTAINING PROTEIN"/>
    <property type="match status" value="1"/>
</dbReference>
<feature type="transmembrane region" description="Helical" evidence="6">
    <location>
        <begin position="143"/>
        <end position="165"/>
    </location>
</feature>
<evidence type="ECO:0000256" key="4">
    <source>
        <dbReference type="ARBA" id="ARBA00023180"/>
    </source>
</evidence>
<evidence type="ECO:0000256" key="7">
    <source>
        <dbReference type="SAM" id="SignalP"/>
    </source>
</evidence>
<keyword evidence="6" id="KW-1133">Transmembrane helix</keyword>
<evidence type="ECO:0000256" key="1">
    <source>
        <dbReference type="ARBA" id="ARBA00004370"/>
    </source>
</evidence>
<keyword evidence="6" id="KW-0812">Transmembrane</keyword>
<proteinExistence type="predicted"/>
<comment type="subcellular location">
    <subcellularLocation>
        <location evidence="1">Membrane</location>
    </subcellularLocation>
</comment>
<dbReference type="InterPro" id="IPR015631">
    <property type="entry name" value="CD2/SLAM_rcpt"/>
</dbReference>
<feature type="compositionally biased region" description="Basic residues" evidence="5">
    <location>
        <begin position="184"/>
        <end position="196"/>
    </location>
</feature>
<keyword evidence="2 7" id="KW-0732">Signal</keyword>
<dbReference type="GO" id="GO:0016020">
    <property type="term" value="C:membrane"/>
    <property type="evidence" value="ECO:0007669"/>
    <property type="project" value="UniProtKB-SubCell"/>
</dbReference>
<gene>
    <name evidence="9" type="ORF">KOW79_004747</name>
</gene>
<dbReference type="PROSITE" id="PS50835">
    <property type="entry name" value="IG_LIKE"/>
    <property type="match status" value="1"/>
</dbReference>
<feature type="signal peptide" evidence="7">
    <location>
        <begin position="1"/>
        <end position="20"/>
    </location>
</feature>
<accession>A0A9D3P0Q2</accession>
<feature type="chain" id="PRO_5039402699" description="Ig-like domain-containing protein" evidence="7">
    <location>
        <begin position="21"/>
        <end position="203"/>
    </location>
</feature>
<feature type="domain" description="Ig-like" evidence="8">
    <location>
        <begin position="17"/>
        <end position="119"/>
    </location>
</feature>
<dbReference type="Pfam" id="PF07686">
    <property type="entry name" value="V-set"/>
    <property type="match status" value="1"/>
</dbReference>
<evidence type="ECO:0000313" key="9">
    <source>
        <dbReference type="EMBL" id="KAG7330778.1"/>
    </source>
</evidence>
<keyword evidence="3 6" id="KW-0472">Membrane</keyword>
<evidence type="ECO:0000256" key="5">
    <source>
        <dbReference type="SAM" id="MobiDB-lite"/>
    </source>
</evidence>
<evidence type="ECO:0000256" key="6">
    <source>
        <dbReference type="SAM" id="Phobius"/>
    </source>
</evidence>
<dbReference type="Gene3D" id="2.60.40.10">
    <property type="entry name" value="Immunoglobulins"/>
    <property type="match status" value="1"/>
</dbReference>
<evidence type="ECO:0000256" key="2">
    <source>
        <dbReference type="ARBA" id="ARBA00022729"/>
    </source>
</evidence>
<keyword evidence="10" id="KW-1185">Reference proteome</keyword>
<keyword evidence="4" id="KW-0325">Glycoprotein</keyword>
<organism evidence="9 10">
    <name type="scientific">Hemibagrus wyckioides</name>
    <dbReference type="NCBI Taxonomy" id="337641"/>
    <lineage>
        <taxon>Eukaryota</taxon>
        <taxon>Metazoa</taxon>
        <taxon>Chordata</taxon>
        <taxon>Craniata</taxon>
        <taxon>Vertebrata</taxon>
        <taxon>Euteleostomi</taxon>
        <taxon>Actinopterygii</taxon>
        <taxon>Neopterygii</taxon>
        <taxon>Teleostei</taxon>
        <taxon>Ostariophysi</taxon>
        <taxon>Siluriformes</taxon>
        <taxon>Bagridae</taxon>
        <taxon>Hemibagrus</taxon>
    </lineage>
</organism>
<feature type="region of interest" description="Disordered" evidence="5">
    <location>
        <begin position="184"/>
        <end position="203"/>
    </location>
</feature>
<dbReference type="InterPro" id="IPR007110">
    <property type="entry name" value="Ig-like_dom"/>
</dbReference>
<dbReference type="AlphaFoldDB" id="A0A9D3P0Q2"/>
<evidence type="ECO:0000313" key="10">
    <source>
        <dbReference type="Proteomes" id="UP000824219"/>
    </source>
</evidence>
<dbReference type="InterPro" id="IPR036179">
    <property type="entry name" value="Ig-like_dom_sf"/>
</dbReference>
<protein>
    <recommendedName>
        <fullName evidence="8">Ig-like domain-containing protein</fullName>
    </recommendedName>
</protein>
<evidence type="ECO:0000256" key="3">
    <source>
        <dbReference type="ARBA" id="ARBA00023136"/>
    </source>
</evidence>
<dbReference type="SUPFAM" id="SSF48726">
    <property type="entry name" value="Immunoglobulin"/>
    <property type="match status" value="1"/>
</dbReference>
<dbReference type="EMBL" id="JAHKSW010000006">
    <property type="protein sequence ID" value="KAG7330778.1"/>
    <property type="molecule type" value="Genomic_DNA"/>
</dbReference>
<evidence type="ECO:0000259" key="8">
    <source>
        <dbReference type="PROSITE" id="PS50835"/>
    </source>
</evidence>